<keyword evidence="3 7" id="KW-0375">Hydrogen ion transport</keyword>
<dbReference type="InterPro" id="IPR000711">
    <property type="entry name" value="ATPase_OSCP/dsu"/>
</dbReference>
<dbReference type="GO" id="GO:0046933">
    <property type="term" value="F:proton-transporting ATP synthase activity, rotational mechanism"/>
    <property type="evidence" value="ECO:0007669"/>
    <property type="project" value="UniProtKB-UniRule"/>
</dbReference>
<evidence type="ECO:0000256" key="3">
    <source>
        <dbReference type="ARBA" id="ARBA00022781"/>
    </source>
</evidence>
<evidence type="ECO:0000256" key="5">
    <source>
        <dbReference type="ARBA" id="ARBA00023136"/>
    </source>
</evidence>
<keyword evidence="6 7" id="KW-0066">ATP synthesis</keyword>
<dbReference type="AlphaFoldDB" id="A0A1I4J7T9"/>
<organism evidence="9 10">
    <name type="scientific">Pelosinus propionicus DSM 13327</name>
    <dbReference type="NCBI Taxonomy" id="1123291"/>
    <lineage>
        <taxon>Bacteria</taxon>
        <taxon>Bacillati</taxon>
        <taxon>Bacillota</taxon>
        <taxon>Negativicutes</taxon>
        <taxon>Selenomonadales</taxon>
        <taxon>Sporomusaceae</taxon>
        <taxon>Pelosinus</taxon>
    </lineage>
</organism>
<name>A0A1I4J7T9_9FIRM</name>
<dbReference type="GO" id="GO:0005886">
    <property type="term" value="C:plasma membrane"/>
    <property type="evidence" value="ECO:0007669"/>
    <property type="project" value="UniProtKB-SubCell"/>
</dbReference>
<reference evidence="10" key="1">
    <citation type="submission" date="2016-10" db="EMBL/GenBank/DDBJ databases">
        <authorList>
            <person name="Varghese N."/>
            <person name="Submissions S."/>
        </authorList>
    </citation>
    <scope>NUCLEOTIDE SEQUENCE [LARGE SCALE GENOMIC DNA]</scope>
    <source>
        <strain evidence="10">DSM 13327</strain>
    </source>
</reference>
<proteinExistence type="inferred from homology"/>
<dbReference type="NCBIfam" id="NF004402">
    <property type="entry name" value="PRK05758.2-2"/>
    <property type="match status" value="1"/>
</dbReference>
<dbReference type="NCBIfam" id="TIGR01145">
    <property type="entry name" value="ATP_synt_delta"/>
    <property type="match status" value="1"/>
</dbReference>
<gene>
    <name evidence="7" type="primary">atpH</name>
    <name evidence="9" type="ORF">SAMN04490355_101161</name>
</gene>
<keyword evidence="4 7" id="KW-0406">Ion transport</keyword>
<dbReference type="SUPFAM" id="SSF47928">
    <property type="entry name" value="N-terminal domain of the delta subunit of the F1F0-ATP synthase"/>
    <property type="match status" value="1"/>
</dbReference>
<protein>
    <recommendedName>
        <fullName evidence="7">ATP synthase subunit delta</fullName>
    </recommendedName>
    <alternativeName>
        <fullName evidence="7">ATP synthase F(1) sector subunit delta</fullName>
    </alternativeName>
    <alternativeName>
        <fullName evidence="7">F-type ATPase subunit delta</fullName>
        <shortName evidence="7">F-ATPase subunit delta</shortName>
    </alternativeName>
</protein>
<comment type="subcellular location">
    <subcellularLocation>
        <location evidence="7">Cell membrane</location>
        <topology evidence="7">Peripheral membrane protein</topology>
    </subcellularLocation>
    <subcellularLocation>
        <location evidence="1">Membrane</location>
    </subcellularLocation>
</comment>
<evidence type="ECO:0000256" key="2">
    <source>
        <dbReference type="ARBA" id="ARBA00022448"/>
    </source>
</evidence>
<keyword evidence="2 7" id="KW-0813">Transport</keyword>
<keyword evidence="7" id="KW-0139">CF(1)</keyword>
<dbReference type="HAMAP" id="MF_01416">
    <property type="entry name" value="ATP_synth_delta_bact"/>
    <property type="match status" value="1"/>
</dbReference>
<keyword evidence="5 7" id="KW-0472">Membrane</keyword>
<dbReference type="PRINTS" id="PR00125">
    <property type="entry name" value="ATPASEDELTA"/>
</dbReference>
<keyword evidence="7" id="KW-1003">Cell membrane</keyword>
<evidence type="ECO:0000256" key="8">
    <source>
        <dbReference type="SAM" id="Coils"/>
    </source>
</evidence>
<dbReference type="OrthoDB" id="9802471at2"/>
<dbReference type="RefSeq" id="WP_090934800.1">
    <property type="nucleotide sequence ID" value="NZ_FOTS01000011.1"/>
</dbReference>
<dbReference type="Gene3D" id="1.10.520.20">
    <property type="entry name" value="N-terminal domain of the delta subunit of the F1F0-ATP synthase"/>
    <property type="match status" value="1"/>
</dbReference>
<dbReference type="GO" id="GO:0045259">
    <property type="term" value="C:proton-transporting ATP synthase complex"/>
    <property type="evidence" value="ECO:0007669"/>
    <property type="project" value="UniProtKB-KW"/>
</dbReference>
<evidence type="ECO:0000256" key="7">
    <source>
        <dbReference type="HAMAP-Rule" id="MF_01416"/>
    </source>
</evidence>
<comment type="function">
    <text evidence="7">This protein is part of the stalk that links CF(0) to CF(1). It either transmits conformational changes from CF(0) to CF(1) or is implicated in proton conduction.</text>
</comment>
<feature type="coiled-coil region" evidence="8">
    <location>
        <begin position="17"/>
        <end position="44"/>
    </location>
</feature>
<evidence type="ECO:0000256" key="4">
    <source>
        <dbReference type="ARBA" id="ARBA00023065"/>
    </source>
</evidence>
<dbReference type="PANTHER" id="PTHR11910">
    <property type="entry name" value="ATP SYNTHASE DELTA CHAIN"/>
    <property type="match status" value="1"/>
</dbReference>
<keyword evidence="10" id="KW-1185">Reference proteome</keyword>
<keyword evidence="8" id="KW-0175">Coiled coil</keyword>
<accession>A0A1I4J7T9</accession>
<evidence type="ECO:0000313" key="10">
    <source>
        <dbReference type="Proteomes" id="UP000199520"/>
    </source>
</evidence>
<evidence type="ECO:0000256" key="1">
    <source>
        <dbReference type="ARBA" id="ARBA00004370"/>
    </source>
</evidence>
<dbReference type="STRING" id="1123291.SAMN04490355_101161"/>
<dbReference type="Proteomes" id="UP000199520">
    <property type="component" value="Unassembled WGS sequence"/>
</dbReference>
<comment type="function">
    <text evidence="7">F(1)F(0) ATP synthase produces ATP from ADP in the presence of a proton or sodium gradient. F-type ATPases consist of two structural domains, F(1) containing the extramembraneous catalytic core and F(0) containing the membrane proton channel, linked together by a central stalk and a peripheral stalk. During catalysis, ATP synthesis in the catalytic domain of F(1) is coupled via a rotary mechanism of the central stalk subunits to proton translocation.</text>
</comment>
<dbReference type="Pfam" id="PF00213">
    <property type="entry name" value="OSCP"/>
    <property type="match status" value="1"/>
</dbReference>
<sequence length="188" mass="20798">MLTNQLAVKYAQALYELASEKQVLEITEQELRFVENTIASYDDLSTLMYHPQVLAQAKKETIHKVFGQDIHDFVLNFLLLLVDKRRESILPAIISEYATLANKARNIVEAEVTTALPLGESQHTALANKLSQVTGKTIVLKTQINQGIIGGMIVKIGDKLIDGSVVRQLATLKKALLNNEVTGIEVTD</sequence>
<evidence type="ECO:0000313" key="9">
    <source>
        <dbReference type="EMBL" id="SFL62629.1"/>
    </source>
</evidence>
<comment type="similarity">
    <text evidence="7">Belongs to the ATPase delta chain family.</text>
</comment>
<evidence type="ECO:0000256" key="6">
    <source>
        <dbReference type="ARBA" id="ARBA00023310"/>
    </source>
</evidence>
<dbReference type="NCBIfam" id="NF004403">
    <property type="entry name" value="PRK05758.2-4"/>
    <property type="match status" value="1"/>
</dbReference>
<dbReference type="EMBL" id="FOTS01000011">
    <property type="protein sequence ID" value="SFL62629.1"/>
    <property type="molecule type" value="Genomic_DNA"/>
</dbReference>
<dbReference type="InterPro" id="IPR026015">
    <property type="entry name" value="ATP_synth_OSCP/delta_N_sf"/>
</dbReference>